<dbReference type="Proteomes" id="UP000824782">
    <property type="component" value="Unassembled WGS sequence"/>
</dbReference>
<dbReference type="InterPro" id="IPR050853">
    <property type="entry name" value="WD_repeat_DNA-damage-binding"/>
</dbReference>
<proteinExistence type="inferred from homology"/>
<feature type="compositionally biased region" description="Polar residues" evidence="6">
    <location>
        <begin position="262"/>
        <end position="285"/>
    </location>
</feature>
<evidence type="ECO:0000256" key="3">
    <source>
        <dbReference type="ARBA" id="ARBA00021234"/>
    </source>
</evidence>
<keyword evidence="8" id="KW-1185">Reference proteome</keyword>
<dbReference type="PANTHER" id="PTHR14773">
    <property type="entry name" value="WD REPEAT-CONTAINING PROTEIN 76"/>
    <property type="match status" value="1"/>
</dbReference>
<keyword evidence="4" id="KW-0853">WD repeat</keyword>
<evidence type="ECO:0000256" key="6">
    <source>
        <dbReference type="SAM" id="MobiDB-lite"/>
    </source>
</evidence>
<feature type="compositionally biased region" description="Polar residues" evidence="6">
    <location>
        <begin position="85"/>
        <end position="97"/>
    </location>
</feature>
<comment type="similarity">
    <text evidence="2">Belongs to the WD repeat DDB2/WDR76 family.</text>
</comment>
<evidence type="ECO:0000313" key="7">
    <source>
        <dbReference type="EMBL" id="KAG8574855.1"/>
    </source>
</evidence>
<feature type="compositionally biased region" description="Basic residues" evidence="6">
    <location>
        <begin position="371"/>
        <end position="383"/>
    </location>
</feature>
<feature type="compositionally biased region" description="Basic and acidic residues" evidence="6">
    <location>
        <begin position="153"/>
        <end position="162"/>
    </location>
</feature>
<organism evidence="7 8">
    <name type="scientific">Engystomops pustulosus</name>
    <name type="common">Tungara frog</name>
    <name type="synonym">Physalaemus pustulosus</name>
    <dbReference type="NCBI Taxonomy" id="76066"/>
    <lineage>
        <taxon>Eukaryota</taxon>
        <taxon>Metazoa</taxon>
        <taxon>Chordata</taxon>
        <taxon>Craniata</taxon>
        <taxon>Vertebrata</taxon>
        <taxon>Euteleostomi</taxon>
        <taxon>Amphibia</taxon>
        <taxon>Batrachia</taxon>
        <taxon>Anura</taxon>
        <taxon>Neobatrachia</taxon>
        <taxon>Hyloidea</taxon>
        <taxon>Leptodactylidae</taxon>
        <taxon>Leiuperinae</taxon>
        <taxon>Engystomops</taxon>
    </lineage>
</organism>
<accession>A0AAV7BQ57</accession>
<dbReference type="Pfam" id="PF00400">
    <property type="entry name" value="WD40"/>
    <property type="match status" value="1"/>
</dbReference>
<feature type="region of interest" description="Disordered" evidence="6">
    <location>
        <begin position="1"/>
        <end position="26"/>
    </location>
</feature>
<comment type="function">
    <text evidence="1">Specifically binds 5-hydroxymethylcytosine (5hmC), suggesting that it acts as a specific reader of 5hmC.</text>
</comment>
<feature type="compositionally biased region" description="Basic and acidic residues" evidence="6">
    <location>
        <begin position="286"/>
        <end position="311"/>
    </location>
</feature>
<dbReference type="GO" id="GO:0005634">
    <property type="term" value="C:nucleus"/>
    <property type="evidence" value="ECO:0007669"/>
    <property type="project" value="TreeGrafter"/>
</dbReference>
<dbReference type="EMBL" id="WNYA01000004">
    <property type="protein sequence ID" value="KAG8574855.1"/>
    <property type="molecule type" value="Genomic_DNA"/>
</dbReference>
<evidence type="ECO:0000313" key="8">
    <source>
        <dbReference type="Proteomes" id="UP000824782"/>
    </source>
</evidence>
<gene>
    <name evidence="7" type="ORF">GDO81_009370</name>
</gene>
<feature type="region of interest" description="Disordered" evidence="6">
    <location>
        <begin position="153"/>
        <end position="231"/>
    </location>
</feature>
<sequence length="794" mass="89643">MSHRRKQPLEQYHKQEEATAKKKRSSLVSDCLMKAPIVLLNDFQLELVHQSKKPKEKNPGIEHSHQKKQGPKTDGEFSAPPLAQNELSELNITSKKRQQQVTIEATSCTSPTKECLKIPVVKLYRLDTQPETWERGSMSDSDREQHHLHQELKMTDQQEGPHARNSPTSHTAICRSKQPVVKLSRLKNTPLQDKQMRKPNSVEDSDQELQKKDQREDPCVNNSDTSHKAMCRGKQPVVKLFRCKNAQLQEEERMSKPDSDQTTHQVASCSQTPDRTHLSPVQESESTLKSEPRNRSEKQVMNKESSEHLGDHLQPASPQEDPSDDSDSDQFDEKDLELFSEYELERRRNIKKNEKFLKSLKLLDIASGLSRPRKSRPLGKRVKPPSDMTRRRSMRLQGIVVPSPPIVKVTKAAANPVIIRAQIPPGPIKMIPTNSADDHSWESFKNTWRSISKDTFPKPTSLTCTDLTSYKNRLKSLTMEERAFTHVVPGALSVAFHPSNTQTIVAAGGKLGHIGLWDVEKGSAGVYAFPVHSMRICSIAFSPSNANHLLSLGAEGTIQCGDFSHSVFSEVYREEDTEPSSFDFLSADGSVLLVCHNTSQLSVVDRRTRTTRCDARARLAAHYPHCVSVHPLQRHFCVVGGRGAALIYDVRKFSTEKTLPVMRLKGTKGRYIRSAYFSPGTGKCVATCSNDRHLRVYEMTNFEQNELKSLRRFSNVANFHIPLVWDPKQENCFAQSVGANSRIDIIHQDGQVVHSLCSDYVSSRMLSIAFHPTRDLLLVGSNAGKLHVWKKWED</sequence>
<feature type="region of interest" description="Disordered" evidence="6">
    <location>
        <begin position="50"/>
        <end position="97"/>
    </location>
</feature>
<dbReference type="SMART" id="SM00320">
    <property type="entry name" value="WD40"/>
    <property type="match status" value="5"/>
</dbReference>
<evidence type="ECO:0000256" key="2">
    <source>
        <dbReference type="ARBA" id="ARBA00005434"/>
    </source>
</evidence>
<dbReference type="InterPro" id="IPR001680">
    <property type="entry name" value="WD40_rpt"/>
</dbReference>
<feature type="region of interest" description="Disordered" evidence="6">
    <location>
        <begin position="368"/>
        <end position="391"/>
    </location>
</feature>
<dbReference type="SUPFAM" id="SSF50978">
    <property type="entry name" value="WD40 repeat-like"/>
    <property type="match status" value="1"/>
</dbReference>
<dbReference type="InterPro" id="IPR015943">
    <property type="entry name" value="WD40/YVTN_repeat-like_dom_sf"/>
</dbReference>
<dbReference type="PANTHER" id="PTHR14773:SF0">
    <property type="entry name" value="WD REPEAT-CONTAINING PROTEIN 76"/>
    <property type="match status" value="1"/>
</dbReference>
<feature type="compositionally biased region" description="Acidic residues" evidence="6">
    <location>
        <begin position="321"/>
        <end position="330"/>
    </location>
</feature>
<reference evidence="7" key="1">
    <citation type="thesis" date="2020" institute="ProQuest LLC" country="789 East Eisenhower Parkway, Ann Arbor, MI, USA">
        <title>Comparative Genomics and Chromosome Evolution.</title>
        <authorList>
            <person name="Mudd A.B."/>
        </authorList>
    </citation>
    <scope>NUCLEOTIDE SEQUENCE</scope>
    <source>
        <strain evidence="7">237g6f4</strain>
        <tissue evidence="7">Blood</tissue>
    </source>
</reference>
<feature type="region of interest" description="Disordered" evidence="6">
    <location>
        <begin position="250"/>
        <end position="331"/>
    </location>
</feature>
<feature type="compositionally biased region" description="Basic and acidic residues" evidence="6">
    <location>
        <begin position="7"/>
        <end position="20"/>
    </location>
</feature>
<dbReference type="InterPro" id="IPR036322">
    <property type="entry name" value="WD40_repeat_dom_sf"/>
</dbReference>
<feature type="compositionally biased region" description="Basic and acidic residues" evidence="6">
    <location>
        <begin position="250"/>
        <end position="261"/>
    </location>
</feature>
<protein>
    <recommendedName>
        <fullName evidence="3">WD repeat-containing protein 76</fullName>
    </recommendedName>
</protein>
<name>A0AAV7BQ57_ENGPU</name>
<dbReference type="AlphaFoldDB" id="A0AAV7BQ57"/>
<evidence type="ECO:0000256" key="1">
    <source>
        <dbReference type="ARBA" id="ARBA00002530"/>
    </source>
</evidence>
<dbReference type="GO" id="GO:2000001">
    <property type="term" value="P:regulation of DNA damage checkpoint"/>
    <property type="evidence" value="ECO:0007669"/>
    <property type="project" value="TreeGrafter"/>
</dbReference>
<dbReference type="Gene3D" id="2.130.10.10">
    <property type="entry name" value="YVTN repeat-like/Quinoprotein amine dehydrogenase"/>
    <property type="match status" value="1"/>
</dbReference>
<evidence type="ECO:0000256" key="4">
    <source>
        <dbReference type="ARBA" id="ARBA00022574"/>
    </source>
</evidence>
<dbReference type="GO" id="GO:0003677">
    <property type="term" value="F:DNA binding"/>
    <property type="evidence" value="ECO:0007669"/>
    <property type="project" value="TreeGrafter"/>
</dbReference>
<keyword evidence="5" id="KW-0677">Repeat</keyword>
<comment type="caution">
    <text evidence="7">The sequence shown here is derived from an EMBL/GenBank/DDBJ whole genome shotgun (WGS) entry which is preliminary data.</text>
</comment>
<evidence type="ECO:0000256" key="5">
    <source>
        <dbReference type="ARBA" id="ARBA00022737"/>
    </source>
</evidence>
<feature type="compositionally biased region" description="Basic and acidic residues" evidence="6">
    <location>
        <begin position="208"/>
        <end position="218"/>
    </location>
</feature>